<feature type="domain" description="Polysaccharide pyruvyl transferase" evidence="1">
    <location>
        <begin position="34"/>
        <end position="350"/>
    </location>
</feature>
<dbReference type="GO" id="GO:0016740">
    <property type="term" value="F:transferase activity"/>
    <property type="evidence" value="ECO:0007669"/>
    <property type="project" value="UniProtKB-KW"/>
</dbReference>
<comment type="caution">
    <text evidence="2">The sequence shown here is derived from an EMBL/GenBank/DDBJ whole genome shotgun (WGS) entry which is preliminary data.</text>
</comment>
<reference evidence="2 3" key="1">
    <citation type="submission" date="2017-05" db="EMBL/GenBank/DDBJ databases">
        <authorList>
            <person name="Varghese N."/>
            <person name="Submissions S."/>
        </authorList>
    </citation>
    <scope>NUCLEOTIDE SEQUENCE [LARGE SCALE GENOMIC DNA]</scope>
    <source>
        <strain evidence="2 3">SM16</strain>
    </source>
</reference>
<dbReference type="Pfam" id="PF04230">
    <property type="entry name" value="PS_pyruv_trans"/>
    <property type="match status" value="1"/>
</dbReference>
<keyword evidence="2" id="KW-0808">Transferase</keyword>
<protein>
    <submittedName>
        <fullName evidence="2">Polysaccharide pyruvyl transferase family protein WcaK</fullName>
    </submittedName>
</protein>
<proteinExistence type="predicted"/>
<evidence type="ECO:0000259" key="1">
    <source>
        <dbReference type="Pfam" id="PF04230"/>
    </source>
</evidence>
<dbReference type="EMBL" id="FXUI01000005">
    <property type="protein sequence ID" value="SMP69947.1"/>
    <property type="molecule type" value="Genomic_DNA"/>
</dbReference>
<accession>A0ABY1QGK4</accession>
<evidence type="ECO:0000313" key="2">
    <source>
        <dbReference type="EMBL" id="SMP69947.1"/>
    </source>
</evidence>
<keyword evidence="3" id="KW-1185">Reference proteome</keyword>
<dbReference type="Proteomes" id="UP001157910">
    <property type="component" value="Unassembled WGS sequence"/>
</dbReference>
<organism evidence="2 3">
    <name type="scientific">Novosphingobium panipatense</name>
    <dbReference type="NCBI Taxonomy" id="428991"/>
    <lineage>
        <taxon>Bacteria</taxon>
        <taxon>Pseudomonadati</taxon>
        <taxon>Pseudomonadota</taxon>
        <taxon>Alphaproteobacteria</taxon>
        <taxon>Sphingomonadales</taxon>
        <taxon>Sphingomonadaceae</taxon>
        <taxon>Novosphingobium</taxon>
    </lineage>
</organism>
<evidence type="ECO:0000313" key="3">
    <source>
        <dbReference type="Proteomes" id="UP001157910"/>
    </source>
</evidence>
<name>A0ABY1QGK4_9SPHN</name>
<dbReference type="PANTHER" id="PTHR36836">
    <property type="entry name" value="COLANIC ACID BIOSYNTHESIS PROTEIN WCAK"/>
    <property type="match status" value="1"/>
</dbReference>
<dbReference type="InterPro" id="IPR007345">
    <property type="entry name" value="Polysacch_pyruvyl_Trfase"/>
</dbReference>
<sequence length="420" mass="45378">MTSLPDAAERTLPRGRSLPVPRRVVLFNVKYSPNLGDGLLSECLERELGRALPGCDVVSVDLAGRRHYPLVHGPARGAVLALLERCPASLRRLLAGAMLHLLLAFRLRAHYRRALRGAEAVVVGGGNLFTDADLNFPVKIWGALGEASRKSVPVAVFAVGVARTWSRPAARLFGGALGRTAIVAASVRDEKSRETWSSHFRGTTAPLPDVVVDPGVLASLHFPVALRRKGSRKIGLCVTDPLAVRYHSTRASAANLEAWYPAALQSLVAHGFEVALFTNGSPEDRGYLYRRFEEWIRRAKGPVTLSRSFDDPAALTTFVSGCDGIIGHRMHACIAAFSFGVPAVGLRWDPKLDSFFDMSGRSAHMLDPARVSGREAGERILAALADPFDPRPLIARAQAQVAGLAASLQTILAERALARR</sequence>
<dbReference type="PANTHER" id="PTHR36836:SF1">
    <property type="entry name" value="COLANIC ACID BIOSYNTHESIS PROTEIN WCAK"/>
    <property type="match status" value="1"/>
</dbReference>
<gene>
    <name evidence="2" type="ORF">SAMN06296065_105208</name>
</gene>